<proteinExistence type="predicted"/>
<evidence type="ECO:0000313" key="1">
    <source>
        <dbReference type="EMBL" id="CAE2224026.1"/>
    </source>
</evidence>
<dbReference type="EMBL" id="HBKQ01013820">
    <property type="protein sequence ID" value="CAE2224026.1"/>
    <property type="molecule type" value="Transcribed_RNA"/>
</dbReference>
<protein>
    <submittedName>
        <fullName evidence="1">Uncharacterized protein</fullName>
    </submittedName>
</protein>
<sequence length="977" mass="108047">MWHRQGSSDFHRFNEERFKSQVDSALAVVTTILDTTRNPRHAADEDHEYSDKYGLADFLTNTGIAAALTVLEGLGLDASKLQELQKTAATDKRTVTLRFEAEETCEFVQEKVVDVESKHEFVTVVEETKKKGGILAKEKKKTTKHKVVTKVTEYHWLVGLNYVVYAYSGNDPQAHAVVLQRRSSHTTVVTTDNKESPLPANARSTPIDTPLTWLLEHISSNGTCDFHIDRSAETCRTPRRNDDISSALTFFDGVKKWSEKIKDCFVRDVEGNIVLGMSRGNEPPSAEPEARVHLHSITDEGVFVPVLPLFESVESGTEAGHSDPSDLEPKYPALVSLPEWNKSPLLSVADVNLFLNEERRSLDEKVHKINEFFPSKDGSDMISAAEAIIVLLGLHMQSIANHFADGVDYIENMLKTQLIKAIGKEVQASDFAEYIRFHDQKLLKDEYAPKPFSYAIRRPNHYPDGVLSIEKLNSDSNEPIMSITRKLDGEISPMYFPINAATSVEFTGDRYLHAWVSHQFAGQQKDSYQLVARARQFSSFLLLVGKIAGPDSFEPLDAIILQNKDEVLVPLLLNQLPSPKDFKDAISSLSPEQQRFAKAFRQMQLESSVFAVCCIQLKPQLEALLGLPSDALTKEIKLTQDLLSLFIDYQIPSDLLSFDGAGDISLADKVAIVKGHVKSVMSVIEEAKDKDLEAAQKEADMAFEMGIADSPFGAPAPAPAGGAMFGAAGAPESSRSLATKRGGLMKRGGQVIERSMMSAAPRPQMAMMAAAPTPMVQDPFADVSREIAVEKSSGFAMDGSGSQEPFSTPKKVESVEASVQIANAGVIDFTQIPKMLDSKFEDLDCDNALCATVIKTGDAWNKKYKKNLLTKPERMVLRKDEKKSERDKAFDLLDALSRSGSLPVECAELHVIVAATHNFDHSLMQTVILDNVNPIEKMERSTLIVASTVHNKDPEELLRDEVQTSRVKQFSPGLFDG</sequence>
<accession>A0A7S4MII2</accession>
<organism evidence="1">
    <name type="scientific">Odontella aurita</name>
    <dbReference type="NCBI Taxonomy" id="265563"/>
    <lineage>
        <taxon>Eukaryota</taxon>
        <taxon>Sar</taxon>
        <taxon>Stramenopiles</taxon>
        <taxon>Ochrophyta</taxon>
        <taxon>Bacillariophyta</taxon>
        <taxon>Mediophyceae</taxon>
        <taxon>Biddulphiophycidae</taxon>
        <taxon>Eupodiscales</taxon>
        <taxon>Odontellaceae</taxon>
        <taxon>Odontella</taxon>
    </lineage>
</organism>
<reference evidence="1" key="1">
    <citation type="submission" date="2021-01" db="EMBL/GenBank/DDBJ databases">
        <authorList>
            <person name="Corre E."/>
            <person name="Pelletier E."/>
            <person name="Niang G."/>
            <person name="Scheremetjew M."/>
            <person name="Finn R."/>
            <person name="Kale V."/>
            <person name="Holt S."/>
            <person name="Cochrane G."/>
            <person name="Meng A."/>
            <person name="Brown T."/>
            <person name="Cohen L."/>
        </authorList>
    </citation>
    <scope>NUCLEOTIDE SEQUENCE</scope>
    <source>
        <strain evidence="1">Isolate 1302-5</strain>
    </source>
</reference>
<dbReference type="AlphaFoldDB" id="A0A7S4MII2"/>
<name>A0A7S4MII2_9STRA</name>
<gene>
    <name evidence="1" type="ORF">OAUR00152_LOCUS9522</name>
</gene>